<dbReference type="EMBL" id="JBDJPC010000002">
    <property type="protein sequence ID" value="KAL1513851.1"/>
    <property type="molecule type" value="Genomic_DNA"/>
</dbReference>
<feature type="compositionally biased region" description="Polar residues" evidence="7">
    <location>
        <begin position="277"/>
        <end position="301"/>
    </location>
</feature>
<feature type="compositionally biased region" description="Acidic residues" evidence="7">
    <location>
        <begin position="255"/>
        <end position="264"/>
    </location>
</feature>
<sequence length="310" mass="35474">MSSDVESLPAHSDLDENNEVLDIGEDLENEEIEINVQKEGEGEETDPSYEGVKPKRVVRNPQPKLNEETVKGPRGIAALPTYFDRVTFKGKGYEEQDLKAILKTYEYWCHRMFPKYPFDTCIERLEKLGSKKAVQTHIKRIRFDLLVEDKPIIDSSDEETNLDGFVDNPEPNLDEFDQLAAVPSIVVPDENIELTAEQLEKIRINKEKAEKLRQDRLKRIREKAEIHLQETNSFNNESEVSNNEGFSQASALDPPSEEVNDDAIESERLFESEESQDVQSLNNLSESRQQFSKNDETTMTFTDVDGSEIS</sequence>
<comment type="function">
    <text evidence="6">Plays an important role in the control of DNA replication and the maintenance of replication fork stability.</text>
</comment>
<protein>
    <recommendedName>
        <fullName evidence="6">TIMELESS-interacting protein</fullName>
    </recommendedName>
</protein>
<keyword evidence="3 6" id="KW-0227">DNA damage</keyword>
<evidence type="ECO:0000313" key="9">
    <source>
        <dbReference type="EMBL" id="KAL1513851.1"/>
    </source>
</evidence>
<evidence type="ECO:0000256" key="7">
    <source>
        <dbReference type="SAM" id="MobiDB-lite"/>
    </source>
</evidence>
<dbReference type="GO" id="GO:0005634">
    <property type="term" value="C:nucleus"/>
    <property type="evidence" value="ECO:0007669"/>
    <property type="project" value="UniProtKB-SubCell"/>
</dbReference>
<dbReference type="GO" id="GO:0031297">
    <property type="term" value="P:replication fork processing"/>
    <property type="evidence" value="ECO:0007669"/>
    <property type="project" value="UniProtKB-UniRule"/>
</dbReference>
<dbReference type="PANTHER" id="PTHR13220">
    <property type="entry name" value="TIMELESS INTERACTING-RELATED"/>
    <property type="match status" value="1"/>
</dbReference>
<dbReference type="PANTHER" id="PTHR13220:SF11">
    <property type="entry name" value="TIMELESS-INTERACTING PROTEIN"/>
    <property type="match status" value="1"/>
</dbReference>
<dbReference type="GO" id="GO:0000076">
    <property type="term" value="P:DNA replication checkpoint signaling"/>
    <property type="evidence" value="ECO:0007669"/>
    <property type="project" value="UniProtKB-UniRule"/>
</dbReference>
<comment type="caution">
    <text evidence="9">The sequence shown here is derived from an EMBL/GenBank/DDBJ whole genome shotgun (WGS) entry which is preliminary data.</text>
</comment>
<evidence type="ECO:0000256" key="1">
    <source>
        <dbReference type="ARBA" id="ARBA00004123"/>
    </source>
</evidence>
<keyword evidence="5 6" id="KW-0131">Cell cycle</keyword>
<dbReference type="Pfam" id="PF07962">
    <property type="entry name" value="Swi3"/>
    <property type="match status" value="1"/>
</dbReference>
<dbReference type="InterPro" id="IPR012923">
    <property type="entry name" value="Csm3"/>
</dbReference>
<comment type="similarity">
    <text evidence="2 6">Belongs to the CSM3 family.</text>
</comment>
<gene>
    <name evidence="9" type="ORF">ABEB36_003199</name>
</gene>
<evidence type="ECO:0000256" key="4">
    <source>
        <dbReference type="ARBA" id="ARBA00023242"/>
    </source>
</evidence>
<evidence type="ECO:0000259" key="8">
    <source>
        <dbReference type="Pfam" id="PF07962"/>
    </source>
</evidence>
<dbReference type="InterPro" id="IPR040038">
    <property type="entry name" value="TIPIN/Csm3/Swi3"/>
</dbReference>
<evidence type="ECO:0000256" key="2">
    <source>
        <dbReference type="ARBA" id="ARBA00006075"/>
    </source>
</evidence>
<evidence type="ECO:0000313" key="10">
    <source>
        <dbReference type="Proteomes" id="UP001566132"/>
    </source>
</evidence>
<evidence type="ECO:0000256" key="5">
    <source>
        <dbReference type="ARBA" id="ARBA00023306"/>
    </source>
</evidence>
<evidence type="ECO:0000256" key="3">
    <source>
        <dbReference type="ARBA" id="ARBA00022763"/>
    </source>
</evidence>
<feature type="compositionally biased region" description="Acidic residues" evidence="7">
    <location>
        <begin position="15"/>
        <end position="33"/>
    </location>
</feature>
<proteinExistence type="inferred from homology"/>
<feature type="region of interest" description="Disordered" evidence="7">
    <location>
        <begin position="229"/>
        <end position="310"/>
    </location>
</feature>
<evidence type="ECO:0000256" key="6">
    <source>
        <dbReference type="RuleBase" id="RU366049"/>
    </source>
</evidence>
<accession>A0ABD1F8D9</accession>
<name>A0ABD1F8D9_HYPHA</name>
<reference evidence="9 10" key="1">
    <citation type="submission" date="2024-05" db="EMBL/GenBank/DDBJ databases">
        <title>Genetic variation in Jamaican populations of the coffee berry borer (Hypothenemus hampei).</title>
        <authorList>
            <person name="Errbii M."/>
            <person name="Myrie A."/>
        </authorList>
    </citation>
    <scope>NUCLEOTIDE SEQUENCE [LARGE SCALE GENOMIC DNA]</scope>
    <source>
        <strain evidence="9">JA-Hopewell-2020-01-JO</strain>
        <tissue evidence="9">Whole body</tissue>
    </source>
</reference>
<feature type="domain" description="Chromosome segregation in meiosis protein 3" evidence="8">
    <location>
        <begin position="64"/>
        <end position="142"/>
    </location>
</feature>
<organism evidence="9 10">
    <name type="scientific">Hypothenemus hampei</name>
    <name type="common">Coffee berry borer</name>
    <dbReference type="NCBI Taxonomy" id="57062"/>
    <lineage>
        <taxon>Eukaryota</taxon>
        <taxon>Metazoa</taxon>
        <taxon>Ecdysozoa</taxon>
        <taxon>Arthropoda</taxon>
        <taxon>Hexapoda</taxon>
        <taxon>Insecta</taxon>
        <taxon>Pterygota</taxon>
        <taxon>Neoptera</taxon>
        <taxon>Endopterygota</taxon>
        <taxon>Coleoptera</taxon>
        <taxon>Polyphaga</taxon>
        <taxon>Cucujiformia</taxon>
        <taxon>Curculionidae</taxon>
        <taxon>Scolytinae</taxon>
        <taxon>Hypothenemus</taxon>
    </lineage>
</organism>
<keyword evidence="4 6" id="KW-0539">Nucleus</keyword>
<feature type="region of interest" description="Disordered" evidence="7">
    <location>
        <begin position="1"/>
        <end position="54"/>
    </location>
</feature>
<dbReference type="GO" id="GO:0006974">
    <property type="term" value="P:DNA damage response"/>
    <property type="evidence" value="ECO:0007669"/>
    <property type="project" value="UniProtKB-KW"/>
</dbReference>
<feature type="compositionally biased region" description="Low complexity" evidence="7">
    <location>
        <begin position="230"/>
        <end position="247"/>
    </location>
</feature>
<dbReference type="Proteomes" id="UP001566132">
    <property type="component" value="Unassembled WGS sequence"/>
</dbReference>
<dbReference type="AlphaFoldDB" id="A0ABD1F8D9"/>
<keyword evidence="10" id="KW-1185">Reference proteome</keyword>
<comment type="subcellular location">
    <subcellularLocation>
        <location evidence="1 6">Nucleus</location>
    </subcellularLocation>
</comment>